<gene>
    <name evidence="1" type="ORF">ZYZZX_50</name>
</gene>
<reference evidence="1 2" key="1">
    <citation type="submission" date="2021-03" db="EMBL/GenBank/DDBJ databases">
        <authorList>
            <person name="Thompson D.W."/>
            <person name="Brown H.M.F."/>
            <person name="Thompson S.D."/>
            <person name="Grose J.H."/>
        </authorList>
    </citation>
    <scope>NUCLEOTIDE SEQUENCE [LARGE SCALE GENOMIC DNA]</scope>
</reference>
<evidence type="ECO:0000313" key="1">
    <source>
        <dbReference type="EMBL" id="QYA57278.1"/>
    </source>
</evidence>
<keyword evidence="2" id="KW-1185">Reference proteome</keyword>
<dbReference type="EMBL" id="MW749004">
    <property type="protein sequence ID" value="QYA57278.1"/>
    <property type="molecule type" value="Genomic_DNA"/>
</dbReference>
<protein>
    <submittedName>
        <fullName evidence="1">Lysin</fullName>
    </submittedName>
</protein>
<sequence length="201" mass="22892">MAFFVYISYMFSTRGIEMFLEAMLKTAFAVSLLVSSHNAESPITKLTTKTLPESCPTLTVNQIKTLNMSYRYGEENLGKGWGKVMVGIAHRESQLGVKLINNKTKDYGVFQNHLKTVVKRNNIKFPAKAKKRLINDFHYSADESRKEIEFWKKVHGEKNIKKILASYNAGYNYNGTKGKTYSKDVLNSMKLMQACYGGLMM</sequence>
<proteinExistence type="predicted"/>
<name>A0AAE7W9X0_9CAUD</name>
<dbReference type="Proteomes" id="UP000827415">
    <property type="component" value="Segment"/>
</dbReference>
<evidence type="ECO:0000313" key="2">
    <source>
        <dbReference type="Proteomes" id="UP000827415"/>
    </source>
</evidence>
<accession>A0AAE7W9X0</accession>
<organism evidence="1 2">
    <name type="scientific">Hafnia phage vB_HpaM_Zyzzx</name>
    <dbReference type="NCBI Taxonomy" id="2836109"/>
    <lineage>
        <taxon>Viruses</taxon>
        <taxon>Duplodnaviria</taxon>
        <taxon>Heunggongvirae</taxon>
        <taxon>Uroviricota</taxon>
        <taxon>Caudoviricetes</taxon>
        <taxon>Andersonviridae</taxon>
        <taxon>Andersonviridae incertae sedis</taxon>
        <taxon>Daniellevirus</taxon>
        <taxon>Daniellevirus Zyzzx</taxon>
    </lineage>
</organism>
<dbReference type="SUPFAM" id="SSF53955">
    <property type="entry name" value="Lysozyme-like"/>
    <property type="match status" value="1"/>
</dbReference>
<dbReference type="InterPro" id="IPR023346">
    <property type="entry name" value="Lysozyme-like_dom_sf"/>
</dbReference>
<dbReference type="Gene3D" id="1.10.530.10">
    <property type="match status" value="1"/>
</dbReference>